<dbReference type="SUPFAM" id="SSF103473">
    <property type="entry name" value="MFS general substrate transporter"/>
    <property type="match status" value="1"/>
</dbReference>
<keyword evidence="3 6" id="KW-0812">Transmembrane</keyword>
<feature type="transmembrane region" description="Helical" evidence="6">
    <location>
        <begin position="352"/>
        <end position="375"/>
    </location>
</feature>
<feature type="transmembrane region" description="Helical" evidence="6">
    <location>
        <begin position="32"/>
        <end position="53"/>
    </location>
</feature>
<feature type="transmembrane region" description="Helical" evidence="6">
    <location>
        <begin position="326"/>
        <end position="346"/>
    </location>
</feature>
<dbReference type="RefSeq" id="WP_341673274.1">
    <property type="nucleotide sequence ID" value="NZ_JBBYHV010000001.1"/>
</dbReference>
<dbReference type="Proteomes" id="UP001497045">
    <property type="component" value="Unassembled WGS sequence"/>
</dbReference>
<comment type="caution">
    <text evidence="7">The sequence shown here is derived from an EMBL/GenBank/DDBJ whole genome shotgun (WGS) entry which is preliminary data.</text>
</comment>
<dbReference type="Gene3D" id="1.20.1250.20">
    <property type="entry name" value="MFS general substrate transporter like domains"/>
    <property type="match status" value="2"/>
</dbReference>
<feature type="transmembrane region" description="Helical" evidence="6">
    <location>
        <begin position="127"/>
        <end position="148"/>
    </location>
</feature>
<evidence type="ECO:0000256" key="4">
    <source>
        <dbReference type="ARBA" id="ARBA00022989"/>
    </source>
</evidence>
<keyword evidence="5 6" id="KW-0472">Membrane</keyword>
<accession>A0ABU9IEX0</accession>
<name>A0ABU9IEX0_9SPHN</name>
<proteinExistence type="inferred from homology"/>
<comment type="subcellular location">
    <subcellularLocation>
        <location evidence="1">Membrane</location>
        <topology evidence="1">Multi-pass membrane protein</topology>
    </subcellularLocation>
</comment>
<keyword evidence="4 6" id="KW-1133">Transmembrane helix</keyword>
<dbReference type="InterPro" id="IPR036259">
    <property type="entry name" value="MFS_trans_sf"/>
</dbReference>
<protein>
    <submittedName>
        <fullName evidence="7">MFS transporter</fullName>
    </submittedName>
</protein>
<organism evidence="7 8">
    <name type="scientific">Aurantiacibacter gilvus</name>
    <dbReference type="NCBI Taxonomy" id="3139141"/>
    <lineage>
        <taxon>Bacteria</taxon>
        <taxon>Pseudomonadati</taxon>
        <taxon>Pseudomonadota</taxon>
        <taxon>Alphaproteobacteria</taxon>
        <taxon>Sphingomonadales</taxon>
        <taxon>Erythrobacteraceae</taxon>
        <taxon>Aurantiacibacter</taxon>
    </lineage>
</organism>
<dbReference type="InterPro" id="IPR011701">
    <property type="entry name" value="MFS"/>
</dbReference>
<feature type="transmembrane region" description="Helical" evidence="6">
    <location>
        <begin position="194"/>
        <end position="213"/>
    </location>
</feature>
<dbReference type="PANTHER" id="PTHR12778:SF9">
    <property type="entry name" value="ACETYL-COENZYME A TRANSPORTER 1"/>
    <property type="match status" value="1"/>
</dbReference>
<reference evidence="7 8" key="1">
    <citation type="submission" date="2024-04" db="EMBL/GenBank/DDBJ databases">
        <title>Aurantiacibacter sp. DGU6 16S ribosomal RNA gene Genome sequencing and assembly.</title>
        <authorList>
            <person name="Park S."/>
        </authorList>
    </citation>
    <scope>NUCLEOTIDE SEQUENCE [LARGE SCALE GENOMIC DNA]</scope>
    <source>
        <strain evidence="7 8">DGU6</strain>
    </source>
</reference>
<feature type="transmembrane region" description="Helical" evidence="6">
    <location>
        <begin position="417"/>
        <end position="435"/>
    </location>
</feature>
<dbReference type="EMBL" id="JBBYHV010000001">
    <property type="protein sequence ID" value="MEL1250765.1"/>
    <property type="molecule type" value="Genomic_DNA"/>
</dbReference>
<keyword evidence="8" id="KW-1185">Reference proteome</keyword>
<evidence type="ECO:0000256" key="2">
    <source>
        <dbReference type="ARBA" id="ARBA00008335"/>
    </source>
</evidence>
<feature type="transmembrane region" description="Helical" evidence="6">
    <location>
        <begin position="252"/>
        <end position="271"/>
    </location>
</feature>
<dbReference type="InterPro" id="IPR004752">
    <property type="entry name" value="AmpG_permease/AT-1"/>
</dbReference>
<comment type="similarity">
    <text evidence="2">Belongs to the major facilitator superfamily.</text>
</comment>
<evidence type="ECO:0000256" key="6">
    <source>
        <dbReference type="SAM" id="Phobius"/>
    </source>
</evidence>
<feature type="transmembrane region" description="Helical" evidence="6">
    <location>
        <begin position="169"/>
        <end position="188"/>
    </location>
</feature>
<feature type="transmembrane region" description="Helical" evidence="6">
    <location>
        <begin position="101"/>
        <end position="121"/>
    </location>
</feature>
<feature type="transmembrane region" description="Helical" evidence="6">
    <location>
        <begin position="387"/>
        <end position="405"/>
    </location>
</feature>
<sequence length="460" mass="49661">MRVVPIARQGGLIAGTQSDGSFILAESRKLRLFTLFILYVAQGVPIGLFWTAIPAWMAANGASAADVGYVLGLTALPWTLKLVNGFIMDRYTFLAMGRRRAWIAGAQCVMIALLLVCAFVQPGVKDVLLLGLAGFAVNMATTFQDVAVDGLAVDIMEEDERARASGMMFGGQYIGIAAATGITGLAIATMGPAAGYLLAASFIAIITAYVLFLRERPGERRLPWGEGKVHQRNREIHLGAWLPILKNTFKSMLLPVSLLWLPVLLVRGFHYGMFNAVMPMIGANDVGWDEAAITSTAGTAQLLAGVIGLALGGWLGDRFGAKRTTITFFALYMAFSASMLLMQDMWGDTRVFIYFVYTWYALDILITVAALPISMRLSNPKVAATQFTLYMACSNFGISIGAWVFSLSDSLGGLPTMFMLVLGLHGVGLLVMLMVKFPRRAGYKLTAKLAEAPGPAPRVN</sequence>
<evidence type="ECO:0000256" key="1">
    <source>
        <dbReference type="ARBA" id="ARBA00004141"/>
    </source>
</evidence>
<evidence type="ECO:0000256" key="3">
    <source>
        <dbReference type="ARBA" id="ARBA00022692"/>
    </source>
</evidence>
<dbReference type="Pfam" id="PF07690">
    <property type="entry name" value="MFS_1"/>
    <property type="match status" value="1"/>
</dbReference>
<evidence type="ECO:0000313" key="8">
    <source>
        <dbReference type="Proteomes" id="UP001497045"/>
    </source>
</evidence>
<feature type="transmembrane region" description="Helical" evidence="6">
    <location>
        <begin position="291"/>
        <end position="314"/>
    </location>
</feature>
<feature type="transmembrane region" description="Helical" evidence="6">
    <location>
        <begin position="59"/>
        <end position="80"/>
    </location>
</feature>
<evidence type="ECO:0000313" key="7">
    <source>
        <dbReference type="EMBL" id="MEL1250765.1"/>
    </source>
</evidence>
<evidence type="ECO:0000256" key="5">
    <source>
        <dbReference type="ARBA" id="ARBA00023136"/>
    </source>
</evidence>
<dbReference type="PANTHER" id="PTHR12778">
    <property type="entry name" value="SOLUTE CARRIER FAMILY 33 ACETYL-COA TRANSPORTER -RELATED"/>
    <property type="match status" value="1"/>
</dbReference>
<gene>
    <name evidence="7" type="ORF">AAEO60_08785</name>
</gene>